<dbReference type="RefSeq" id="WP_144040126.1">
    <property type="nucleotide sequence ID" value="NZ_BMPL01000008.1"/>
</dbReference>
<sequence>MSINAIRPSAGLDTQALITAIKSANTLVLHAAVYSNFIHSEVGKFIRTKLVDGSLQHLEIIELQPNRHWRDEFISILRPQMTRKSVLSMFSNSNRWSKSLAFEFPQQVNQVFTQTLPLQPILIIGDTLFVGQYAHSSLTSAQGMWIQIECLSLGLKSGDLQTWYQHGLPSDLSGDWPLAISRYVEECRQSKLLSIHKTRSMTPIIKEEHQ</sequence>
<comment type="caution">
    <text evidence="1">The sequence shown here is derived from an EMBL/GenBank/DDBJ whole genome shotgun (WGS) entry which is preliminary data.</text>
</comment>
<keyword evidence="2" id="KW-1185">Reference proteome</keyword>
<gene>
    <name evidence="1" type="ORF">FN961_10460</name>
</gene>
<proteinExistence type="predicted"/>
<reference evidence="2" key="1">
    <citation type="submission" date="2019-07" db="EMBL/GenBank/DDBJ databases">
        <title>Shewanella sp. YLB-08 draft genomic sequence.</title>
        <authorList>
            <person name="Yu L."/>
        </authorList>
    </citation>
    <scope>NUCLEOTIDE SEQUENCE [LARGE SCALE GENOMIC DNA]</scope>
    <source>
        <strain evidence="2">JCM 20706</strain>
    </source>
</reference>
<accession>A0A553JQ02</accession>
<evidence type="ECO:0000313" key="1">
    <source>
        <dbReference type="EMBL" id="TRY14510.1"/>
    </source>
</evidence>
<protein>
    <submittedName>
        <fullName evidence="1">Uncharacterized protein</fullName>
    </submittedName>
</protein>
<organism evidence="1 2">
    <name type="scientific">Shewanella hanedai</name>
    <name type="common">Alteromonas hanedai</name>
    <dbReference type="NCBI Taxonomy" id="25"/>
    <lineage>
        <taxon>Bacteria</taxon>
        <taxon>Pseudomonadati</taxon>
        <taxon>Pseudomonadota</taxon>
        <taxon>Gammaproteobacteria</taxon>
        <taxon>Alteromonadales</taxon>
        <taxon>Shewanellaceae</taxon>
        <taxon>Shewanella</taxon>
    </lineage>
</organism>
<name>A0A553JQ02_SHEHA</name>
<evidence type="ECO:0000313" key="2">
    <source>
        <dbReference type="Proteomes" id="UP000318126"/>
    </source>
</evidence>
<dbReference type="OrthoDB" id="6265896at2"/>
<dbReference type="AlphaFoldDB" id="A0A553JQ02"/>
<dbReference type="EMBL" id="VKGK01000010">
    <property type="protein sequence ID" value="TRY14510.1"/>
    <property type="molecule type" value="Genomic_DNA"/>
</dbReference>
<dbReference type="Proteomes" id="UP000318126">
    <property type="component" value="Unassembled WGS sequence"/>
</dbReference>